<evidence type="ECO:0000256" key="2">
    <source>
        <dbReference type="ARBA" id="ARBA00022692"/>
    </source>
</evidence>
<sequence>MKHLLRILIGLIFIISGAVKAIDPMGFSFKLEEYFSPSVFNMPWLEPFALYIAIFVVVLEILLGVMLVLGTQLKFTLFSLVGLCVFFGFLTFYSAYFNKVTDCGCFGDAIKFTPWQSFFKDVALLIGLIFLYFLYRNATSLALRHPISIGGMGIVSIAMGIVIYWGIAHEPIVDFRAYKIGTDMISEKKKINANPDEYRNIYTLKNTKTQEEKRIPQDEYLENDIYWKEGTPWEILSDKTTTELVKEGYASEIKKFKIEKNGIDITEEILNQPKAYLLFAYQPTKLNEAERIKAQNAIKNQAFAMAVTTVPNSFTEIPEALMDGIAIKTIARSNPFILVLENGKIVDKKALKDFKLEE</sequence>
<keyword evidence="3 5" id="KW-1133">Transmembrane helix</keyword>
<dbReference type="NCBIfam" id="NF045576">
    <property type="entry name" value="BT_3928_fam"/>
    <property type="match status" value="1"/>
</dbReference>
<feature type="transmembrane region" description="Helical" evidence="5">
    <location>
        <begin position="147"/>
        <end position="167"/>
    </location>
</feature>
<keyword evidence="2 5" id="KW-0812">Transmembrane</keyword>
<evidence type="ECO:0000313" key="8">
    <source>
        <dbReference type="Proteomes" id="UP000255515"/>
    </source>
</evidence>
<gene>
    <name evidence="7" type="ORF">NCTC11661_01582</name>
</gene>
<proteinExistence type="predicted"/>
<evidence type="ECO:0000256" key="5">
    <source>
        <dbReference type="SAM" id="Phobius"/>
    </source>
</evidence>
<feature type="transmembrane region" description="Helical" evidence="5">
    <location>
        <begin position="117"/>
        <end position="135"/>
    </location>
</feature>
<name>A0A380ZU01_9FLAO</name>
<feature type="transmembrane region" description="Helical" evidence="5">
    <location>
        <begin position="48"/>
        <end position="70"/>
    </location>
</feature>
<feature type="transmembrane region" description="Helical" evidence="5">
    <location>
        <begin position="77"/>
        <end position="97"/>
    </location>
</feature>
<feature type="domain" description="Methylamine utilisation protein MauE" evidence="6">
    <location>
        <begin position="4"/>
        <end position="132"/>
    </location>
</feature>
<dbReference type="InterPro" id="IPR009908">
    <property type="entry name" value="Methylamine_util_MauE"/>
</dbReference>
<dbReference type="AlphaFoldDB" id="A0A380ZU01"/>
<evidence type="ECO:0000256" key="3">
    <source>
        <dbReference type="ARBA" id="ARBA00022989"/>
    </source>
</evidence>
<dbReference type="GO" id="GO:0016020">
    <property type="term" value="C:membrane"/>
    <property type="evidence" value="ECO:0007669"/>
    <property type="project" value="UniProtKB-SubCell"/>
</dbReference>
<evidence type="ECO:0000256" key="4">
    <source>
        <dbReference type="ARBA" id="ARBA00023136"/>
    </source>
</evidence>
<evidence type="ECO:0000313" key="7">
    <source>
        <dbReference type="EMBL" id="SUV52444.1"/>
    </source>
</evidence>
<dbReference type="Pfam" id="PF07291">
    <property type="entry name" value="MauE"/>
    <property type="match status" value="1"/>
</dbReference>
<dbReference type="RefSeq" id="WP_002665103.1">
    <property type="nucleotide sequence ID" value="NZ_UFTJ01000003.1"/>
</dbReference>
<evidence type="ECO:0000256" key="1">
    <source>
        <dbReference type="ARBA" id="ARBA00004141"/>
    </source>
</evidence>
<accession>A0A380ZU01</accession>
<dbReference type="GO" id="GO:0030416">
    <property type="term" value="P:methylamine metabolic process"/>
    <property type="evidence" value="ECO:0007669"/>
    <property type="project" value="InterPro"/>
</dbReference>
<dbReference type="EMBL" id="UFTJ01000003">
    <property type="protein sequence ID" value="SUV52444.1"/>
    <property type="molecule type" value="Genomic_DNA"/>
</dbReference>
<keyword evidence="4 5" id="KW-0472">Membrane</keyword>
<comment type="subcellular location">
    <subcellularLocation>
        <location evidence="1">Membrane</location>
        <topology evidence="1">Multi-pass membrane protein</topology>
    </subcellularLocation>
</comment>
<reference evidence="7 8" key="1">
    <citation type="submission" date="2018-06" db="EMBL/GenBank/DDBJ databases">
        <authorList>
            <consortium name="Pathogen Informatics"/>
            <person name="Doyle S."/>
        </authorList>
    </citation>
    <scope>NUCLEOTIDE SEQUENCE [LARGE SCALE GENOMIC DNA]</scope>
    <source>
        <strain evidence="7 8">NCTC11661</strain>
    </source>
</reference>
<protein>
    <recommendedName>
        <fullName evidence="6">Methylamine utilisation protein MauE domain-containing protein</fullName>
    </recommendedName>
</protein>
<organism evidence="7 8">
    <name type="scientific">Bergeyella zoohelcum</name>
    <dbReference type="NCBI Taxonomy" id="1015"/>
    <lineage>
        <taxon>Bacteria</taxon>
        <taxon>Pseudomonadati</taxon>
        <taxon>Bacteroidota</taxon>
        <taxon>Flavobacteriia</taxon>
        <taxon>Flavobacteriales</taxon>
        <taxon>Weeksellaceae</taxon>
        <taxon>Bergeyella</taxon>
    </lineage>
</organism>
<dbReference type="Proteomes" id="UP000255515">
    <property type="component" value="Unassembled WGS sequence"/>
</dbReference>
<evidence type="ECO:0000259" key="6">
    <source>
        <dbReference type="Pfam" id="PF07291"/>
    </source>
</evidence>